<dbReference type="Gene3D" id="3.30.70.100">
    <property type="match status" value="1"/>
</dbReference>
<organism evidence="2 3">
    <name type="scientific">Magnetospirillum aberrantis SpK</name>
    <dbReference type="NCBI Taxonomy" id="908842"/>
    <lineage>
        <taxon>Bacteria</taxon>
        <taxon>Pseudomonadati</taxon>
        <taxon>Pseudomonadota</taxon>
        <taxon>Alphaproteobacteria</taxon>
        <taxon>Rhodospirillales</taxon>
        <taxon>Rhodospirillaceae</taxon>
        <taxon>Magnetospirillum</taxon>
    </lineage>
</organism>
<evidence type="ECO:0000313" key="2">
    <source>
        <dbReference type="EMBL" id="NFV78938.1"/>
    </source>
</evidence>
<dbReference type="Proteomes" id="UP000480684">
    <property type="component" value="Unassembled WGS sequence"/>
</dbReference>
<dbReference type="SUPFAM" id="SSF54975">
    <property type="entry name" value="Acylphosphatase/BLUF domain-like"/>
    <property type="match status" value="1"/>
</dbReference>
<dbReference type="GO" id="GO:0071949">
    <property type="term" value="F:FAD binding"/>
    <property type="evidence" value="ECO:0007669"/>
    <property type="project" value="InterPro"/>
</dbReference>
<evidence type="ECO:0000313" key="3">
    <source>
        <dbReference type="Proteomes" id="UP000480684"/>
    </source>
</evidence>
<protein>
    <submittedName>
        <fullName evidence="2">BLUF domain-containing protein</fullName>
    </submittedName>
</protein>
<evidence type="ECO:0000259" key="1">
    <source>
        <dbReference type="PROSITE" id="PS50925"/>
    </source>
</evidence>
<dbReference type="Pfam" id="PF04940">
    <property type="entry name" value="BLUF"/>
    <property type="match status" value="1"/>
</dbReference>
<dbReference type="AlphaFoldDB" id="A0A7C9QRM8"/>
<dbReference type="InterPro" id="IPR036046">
    <property type="entry name" value="Acylphosphatase-like_dom_sf"/>
</dbReference>
<keyword evidence="3" id="KW-1185">Reference proteome</keyword>
<dbReference type="InterPro" id="IPR007024">
    <property type="entry name" value="BLUF_domain"/>
</dbReference>
<dbReference type="GO" id="GO:0009882">
    <property type="term" value="F:blue light photoreceptor activity"/>
    <property type="evidence" value="ECO:0007669"/>
    <property type="project" value="InterPro"/>
</dbReference>
<feature type="domain" description="BLUF" evidence="1">
    <location>
        <begin position="1"/>
        <end position="92"/>
    </location>
</feature>
<dbReference type="EMBL" id="JAAIYP010000007">
    <property type="protein sequence ID" value="NFV78938.1"/>
    <property type="molecule type" value="Genomic_DNA"/>
</dbReference>
<dbReference type="RefSeq" id="WP_163674412.1">
    <property type="nucleotide sequence ID" value="NZ_JAAIYP010000007.1"/>
</dbReference>
<reference evidence="2 3" key="1">
    <citation type="submission" date="2020-02" db="EMBL/GenBank/DDBJ databases">
        <authorList>
            <person name="Dziuba M."/>
            <person name="Kuznetsov B."/>
            <person name="Mardanov A."/>
            <person name="Ravin N."/>
            <person name="Grouzdev D."/>
        </authorList>
    </citation>
    <scope>NUCLEOTIDE SEQUENCE [LARGE SCALE GENOMIC DNA]</scope>
    <source>
        <strain evidence="2 3">SpK</strain>
    </source>
</reference>
<dbReference type="SMART" id="SM01034">
    <property type="entry name" value="BLUF"/>
    <property type="match status" value="1"/>
</dbReference>
<comment type="caution">
    <text evidence="2">The sequence shown here is derived from an EMBL/GenBank/DDBJ whole genome shotgun (WGS) entry which is preliminary data.</text>
</comment>
<name>A0A7C9QRM8_9PROT</name>
<accession>A0A7C9QRM8</accession>
<dbReference type="PROSITE" id="PS50925">
    <property type="entry name" value="BLUF"/>
    <property type="match status" value="1"/>
</dbReference>
<proteinExistence type="predicted"/>
<sequence length="146" mass="16827">MKCMVYISLESRRLTRADIHDILHSSRQGNQARGITGVLMFYDGLFLQVLEGEDEVVDDLISQLRADSRHQDIRILLDETITQRHFPDWSMALVDMADLPAEDRWLYRHLDRPLPELESAQLADRIRRLVTSFQAMVRGAPTAHAS</sequence>
<gene>
    <name evidence="2" type="ORF">G4223_02265</name>
</gene>